<keyword evidence="7" id="KW-1185">Reference proteome</keyword>
<name>A0A5C4M046_9PSEU</name>
<proteinExistence type="predicted"/>
<protein>
    <recommendedName>
        <fullName evidence="5">Signal transduction histidine kinase subgroup 3 dimerisation and phosphoacceptor domain-containing protein</fullName>
    </recommendedName>
</protein>
<feature type="region of interest" description="Disordered" evidence="4">
    <location>
        <begin position="162"/>
        <end position="188"/>
    </location>
</feature>
<accession>A0A5C4M046</accession>
<dbReference type="GO" id="GO:0046983">
    <property type="term" value="F:protein dimerization activity"/>
    <property type="evidence" value="ECO:0007669"/>
    <property type="project" value="InterPro"/>
</dbReference>
<gene>
    <name evidence="6" type="ORF">FG385_16920</name>
</gene>
<sequence>MRRRRGDGGGVERARSEVRRADHERRLGQGDPAAAARRCRGGPLPAPPRAGHGALTGGLSTGSGRIVRAAAGCAEERPAGSRARTFGISALIWTNAELRAAREEVAALAVARERARLGRDLHDVLGHSLTAIKLKVGLARKMVANLPDVEGRDPIVRELRSVENSPGTRCRRSARPCRTTARPRWPPS</sequence>
<dbReference type="Proteomes" id="UP000305546">
    <property type="component" value="Unassembled WGS sequence"/>
</dbReference>
<evidence type="ECO:0000256" key="3">
    <source>
        <dbReference type="ARBA" id="ARBA00023012"/>
    </source>
</evidence>
<keyword evidence="3" id="KW-0902">Two-component regulatory system</keyword>
<dbReference type="Pfam" id="PF07730">
    <property type="entry name" value="HisKA_3"/>
    <property type="match status" value="1"/>
</dbReference>
<keyword evidence="2" id="KW-0418">Kinase</keyword>
<reference evidence="6 7" key="1">
    <citation type="submission" date="2019-06" db="EMBL/GenBank/DDBJ databases">
        <title>Amycolatopsis alkalitolerans sp. nov., isolated from Gastrodia elata Blume.</title>
        <authorList>
            <person name="Narsing Rao M.P."/>
            <person name="Li W.J."/>
        </authorList>
    </citation>
    <scope>NUCLEOTIDE SEQUENCE [LARGE SCALE GENOMIC DNA]</scope>
    <source>
        <strain evidence="6 7">SYSUP0005</strain>
    </source>
</reference>
<evidence type="ECO:0000256" key="1">
    <source>
        <dbReference type="ARBA" id="ARBA00022679"/>
    </source>
</evidence>
<dbReference type="Gene3D" id="1.20.5.1930">
    <property type="match status" value="1"/>
</dbReference>
<dbReference type="GO" id="GO:0000155">
    <property type="term" value="F:phosphorelay sensor kinase activity"/>
    <property type="evidence" value="ECO:0007669"/>
    <property type="project" value="InterPro"/>
</dbReference>
<keyword evidence="1" id="KW-0808">Transferase</keyword>
<evidence type="ECO:0000256" key="2">
    <source>
        <dbReference type="ARBA" id="ARBA00022777"/>
    </source>
</evidence>
<feature type="region of interest" description="Disordered" evidence="4">
    <location>
        <begin position="1"/>
        <end position="59"/>
    </location>
</feature>
<dbReference type="PANTHER" id="PTHR24421">
    <property type="entry name" value="NITRATE/NITRITE SENSOR PROTEIN NARX-RELATED"/>
    <property type="match status" value="1"/>
</dbReference>
<evidence type="ECO:0000313" key="7">
    <source>
        <dbReference type="Proteomes" id="UP000305546"/>
    </source>
</evidence>
<dbReference type="InterPro" id="IPR011712">
    <property type="entry name" value="Sig_transdc_His_kin_sub3_dim/P"/>
</dbReference>
<evidence type="ECO:0000259" key="5">
    <source>
        <dbReference type="Pfam" id="PF07730"/>
    </source>
</evidence>
<comment type="caution">
    <text evidence="6">The sequence shown here is derived from an EMBL/GenBank/DDBJ whole genome shotgun (WGS) entry which is preliminary data.</text>
</comment>
<feature type="compositionally biased region" description="Basic and acidic residues" evidence="4">
    <location>
        <begin position="1"/>
        <end position="28"/>
    </location>
</feature>
<dbReference type="EMBL" id="VDFW01000013">
    <property type="protein sequence ID" value="TNC24918.1"/>
    <property type="molecule type" value="Genomic_DNA"/>
</dbReference>
<organism evidence="6 7">
    <name type="scientific">Amycolatopsis alkalitolerans</name>
    <dbReference type="NCBI Taxonomy" id="2547244"/>
    <lineage>
        <taxon>Bacteria</taxon>
        <taxon>Bacillati</taxon>
        <taxon>Actinomycetota</taxon>
        <taxon>Actinomycetes</taxon>
        <taxon>Pseudonocardiales</taxon>
        <taxon>Pseudonocardiaceae</taxon>
        <taxon>Amycolatopsis</taxon>
    </lineage>
</organism>
<dbReference type="InterPro" id="IPR050482">
    <property type="entry name" value="Sensor_HK_TwoCompSys"/>
</dbReference>
<evidence type="ECO:0000313" key="6">
    <source>
        <dbReference type="EMBL" id="TNC24918.1"/>
    </source>
</evidence>
<feature type="domain" description="Signal transduction histidine kinase subgroup 3 dimerisation and phosphoacceptor" evidence="5">
    <location>
        <begin position="113"/>
        <end position="150"/>
    </location>
</feature>
<dbReference type="GO" id="GO:0016020">
    <property type="term" value="C:membrane"/>
    <property type="evidence" value="ECO:0007669"/>
    <property type="project" value="InterPro"/>
</dbReference>
<evidence type="ECO:0000256" key="4">
    <source>
        <dbReference type="SAM" id="MobiDB-lite"/>
    </source>
</evidence>
<dbReference type="AlphaFoldDB" id="A0A5C4M046"/>